<protein>
    <submittedName>
        <fullName evidence="1">DnaJ-class molecular chaperone</fullName>
    </submittedName>
</protein>
<dbReference type="RefSeq" id="WP_184982754.1">
    <property type="nucleotide sequence ID" value="NZ_BAAALO010000095.1"/>
</dbReference>
<gene>
    <name evidence="1" type="ORF">BJ992_003764</name>
</gene>
<reference evidence="1 2" key="1">
    <citation type="submission" date="2020-08" db="EMBL/GenBank/DDBJ databases">
        <title>Sequencing the genomes of 1000 actinobacteria strains.</title>
        <authorList>
            <person name="Klenk H.-P."/>
        </authorList>
    </citation>
    <scope>NUCLEOTIDE SEQUENCE [LARGE SCALE GENOMIC DNA]</scope>
    <source>
        <strain evidence="1 2">DSM 44936</strain>
    </source>
</reference>
<dbReference type="EMBL" id="JACHIU010000001">
    <property type="protein sequence ID" value="MBB6474333.1"/>
    <property type="molecule type" value="Genomic_DNA"/>
</dbReference>
<dbReference type="Proteomes" id="UP000555564">
    <property type="component" value="Unassembled WGS sequence"/>
</dbReference>
<sequence length="46" mass="4950">MTDPLDVPVHAYMCATCYGTGIDPDDDCCRDCNGTGIDNHPTPDHP</sequence>
<accession>A0A7X0M717</accession>
<dbReference type="AlphaFoldDB" id="A0A7X0M717"/>
<dbReference type="SUPFAM" id="SSF57938">
    <property type="entry name" value="DnaJ/Hsp40 cysteine-rich domain"/>
    <property type="match status" value="1"/>
</dbReference>
<name>A0A7X0M717_9ACTN</name>
<comment type="caution">
    <text evidence="1">The sequence shown here is derived from an EMBL/GenBank/DDBJ whole genome shotgun (WGS) entry which is preliminary data.</text>
</comment>
<evidence type="ECO:0000313" key="1">
    <source>
        <dbReference type="EMBL" id="MBB6474333.1"/>
    </source>
</evidence>
<organism evidence="1 2">
    <name type="scientific">Sphaerisporangium rubeum</name>
    <dbReference type="NCBI Taxonomy" id="321317"/>
    <lineage>
        <taxon>Bacteria</taxon>
        <taxon>Bacillati</taxon>
        <taxon>Actinomycetota</taxon>
        <taxon>Actinomycetes</taxon>
        <taxon>Streptosporangiales</taxon>
        <taxon>Streptosporangiaceae</taxon>
        <taxon>Sphaerisporangium</taxon>
    </lineage>
</organism>
<dbReference type="InterPro" id="IPR036410">
    <property type="entry name" value="HSP_DnaJ_Cys-rich_dom_sf"/>
</dbReference>
<proteinExistence type="predicted"/>
<keyword evidence="2" id="KW-1185">Reference proteome</keyword>
<evidence type="ECO:0000313" key="2">
    <source>
        <dbReference type="Proteomes" id="UP000555564"/>
    </source>
</evidence>